<reference evidence="1" key="1">
    <citation type="journal article" date="2022" name="bioRxiv">
        <title>Sequencing and chromosome-scale assembly of the giantPleurodeles waltlgenome.</title>
        <authorList>
            <person name="Brown T."/>
            <person name="Elewa A."/>
            <person name="Iarovenko S."/>
            <person name="Subramanian E."/>
            <person name="Araus A.J."/>
            <person name="Petzold A."/>
            <person name="Susuki M."/>
            <person name="Suzuki K.-i.T."/>
            <person name="Hayashi T."/>
            <person name="Toyoda A."/>
            <person name="Oliveira C."/>
            <person name="Osipova E."/>
            <person name="Leigh N.D."/>
            <person name="Simon A."/>
            <person name="Yun M.H."/>
        </authorList>
    </citation>
    <scope>NUCLEOTIDE SEQUENCE</scope>
    <source>
        <strain evidence="1">20211129_DDA</strain>
        <tissue evidence="1">Liver</tissue>
    </source>
</reference>
<name>A0AAV7UWH1_PLEWA</name>
<keyword evidence="2" id="KW-1185">Reference proteome</keyword>
<evidence type="ECO:0000313" key="2">
    <source>
        <dbReference type="Proteomes" id="UP001066276"/>
    </source>
</evidence>
<dbReference type="EMBL" id="JANPWB010000004">
    <property type="protein sequence ID" value="KAJ1193450.1"/>
    <property type="molecule type" value="Genomic_DNA"/>
</dbReference>
<dbReference type="AlphaFoldDB" id="A0AAV7UWH1"/>
<sequence>MHVRLFSAKIEMTTAYLVHGLTRKSSELVHALWSSQPTNTFCGYVYELRIMTLPVCSNRGGCCMLCACPGSALSASPHIRTAKLGSNDRRRSFVLRSVPGACRPHRILMHKRVQTRT</sequence>
<dbReference type="Proteomes" id="UP001066276">
    <property type="component" value="Chromosome 2_2"/>
</dbReference>
<evidence type="ECO:0000313" key="1">
    <source>
        <dbReference type="EMBL" id="KAJ1193450.1"/>
    </source>
</evidence>
<proteinExistence type="predicted"/>
<comment type="caution">
    <text evidence="1">The sequence shown here is derived from an EMBL/GenBank/DDBJ whole genome shotgun (WGS) entry which is preliminary data.</text>
</comment>
<gene>
    <name evidence="1" type="ORF">NDU88_002748</name>
</gene>
<organism evidence="1 2">
    <name type="scientific">Pleurodeles waltl</name>
    <name type="common">Iberian ribbed newt</name>
    <dbReference type="NCBI Taxonomy" id="8319"/>
    <lineage>
        <taxon>Eukaryota</taxon>
        <taxon>Metazoa</taxon>
        <taxon>Chordata</taxon>
        <taxon>Craniata</taxon>
        <taxon>Vertebrata</taxon>
        <taxon>Euteleostomi</taxon>
        <taxon>Amphibia</taxon>
        <taxon>Batrachia</taxon>
        <taxon>Caudata</taxon>
        <taxon>Salamandroidea</taxon>
        <taxon>Salamandridae</taxon>
        <taxon>Pleurodelinae</taxon>
        <taxon>Pleurodeles</taxon>
    </lineage>
</organism>
<accession>A0AAV7UWH1</accession>
<protein>
    <submittedName>
        <fullName evidence="1">Uncharacterized protein</fullName>
    </submittedName>
</protein>